<dbReference type="InterPro" id="IPR002023">
    <property type="entry name" value="NuoE-like"/>
</dbReference>
<keyword evidence="4" id="KW-0408">Iron</keyword>
<dbReference type="PANTHER" id="PTHR10371:SF3">
    <property type="entry name" value="NADH DEHYDROGENASE [UBIQUINONE] FLAVOPROTEIN 2, MITOCHONDRIAL"/>
    <property type="match status" value="1"/>
</dbReference>
<evidence type="ECO:0000313" key="7">
    <source>
        <dbReference type="EMBL" id="MDG3002812.1"/>
    </source>
</evidence>
<dbReference type="RefSeq" id="WP_277859175.1">
    <property type="nucleotide sequence ID" value="NZ_JARRAG010000001.1"/>
</dbReference>
<dbReference type="Pfam" id="PF01257">
    <property type="entry name" value="2Fe-2S_thioredx"/>
    <property type="match status" value="1"/>
</dbReference>
<gene>
    <name evidence="7" type="ORF">PZE19_03340</name>
</gene>
<evidence type="ECO:0000313" key="8">
    <source>
        <dbReference type="Proteomes" id="UP001216907"/>
    </source>
</evidence>
<dbReference type="Gene3D" id="1.10.10.1590">
    <property type="entry name" value="NADH-quinone oxidoreductase subunit E"/>
    <property type="match status" value="1"/>
</dbReference>
<dbReference type="SUPFAM" id="SSF52833">
    <property type="entry name" value="Thioredoxin-like"/>
    <property type="match status" value="1"/>
</dbReference>
<dbReference type="InterPro" id="IPR042128">
    <property type="entry name" value="NuoE_dom"/>
</dbReference>
<evidence type="ECO:0000256" key="3">
    <source>
        <dbReference type="ARBA" id="ARBA00022723"/>
    </source>
</evidence>
<evidence type="ECO:0000256" key="6">
    <source>
        <dbReference type="ARBA" id="ARBA00034078"/>
    </source>
</evidence>
<name>A0ABT6F5F6_9BACT</name>
<dbReference type="Proteomes" id="UP001216907">
    <property type="component" value="Unassembled WGS sequence"/>
</dbReference>
<keyword evidence="2" id="KW-0001">2Fe-2S</keyword>
<dbReference type="InterPro" id="IPR036249">
    <property type="entry name" value="Thioredoxin-like_sf"/>
</dbReference>
<dbReference type="PIRSF" id="PIRSF000216">
    <property type="entry name" value="NADH_DH_24kDa"/>
    <property type="match status" value="1"/>
</dbReference>
<evidence type="ECO:0000256" key="2">
    <source>
        <dbReference type="ARBA" id="ARBA00022714"/>
    </source>
</evidence>
<sequence>MPAEAPSRPPLPQPQRIAILTEPLKEKIRSLFPRYPSKRAVTLPALHLVHEHLRCVPFQAMAEIAEILEITPAEVHDTMSFYGFFPQAPLGDVRVWVCRSISCMLRGGDELLEHACHRLGIHPGETTPDGKITVEFAECLGICDHAPAALADDGRVYGPLDEAGVDAMLDELKLGRKDDPPRV</sequence>
<dbReference type="Gene3D" id="3.40.30.10">
    <property type="entry name" value="Glutaredoxin"/>
    <property type="match status" value="1"/>
</dbReference>
<protein>
    <submittedName>
        <fullName evidence="7">NAD(P)H-dependent oxidoreductase subunit E</fullName>
    </submittedName>
</protein>
<accession>A0ABT6F5F6</accession>
<dbReference type="InterPro" id="IPR041921">
    <property type="entry name" value="NuoE_N"/>
</dbReference>
<organism evidence="7 8">
    <name type="scientific">Paludisphaera mucosa</name>
    <dbReference type="NCBI Taxonomy" id="3030827"/>
    <lineage>
        <taxon>Bacteria</taxon>
        <taxon>Pseudomonadati</taxon>
        <taxon>Planctomycetota</taxon>
        <taxon>Planctomycetia</taxon>
        <taxon>Isosphaerales</taxon>
        <taxon>Isosphaeraceae</taxon>
        <taxon>Paludisphaera</taxon>
    </lineage>
</organism>
<keyword evidence="5" id="KW-0411">Iron-sulfur</keyword>
<keyword evidence="8" id="KW-1185">Reference proteome</keyword>
<reference evidence="7 8" key="1">
    <citation type="submission" date="2023-03" db="EMBL/GenBank/DDBJ databases">
        <title>Paludisphaera mucosa sp. nov. a novel planctomycete from northern fen.</title>
        <authorList>
            <person name="Ivanova A."/>
        </authorList>
    </citation>
    <scope>NUCLEOTIDE SEQUENCE [LARGE SCALE GENOMIC DNA]</scope>
    <source>
        <strain evidence="7 8">Pla2</strain>
    </source>
</reference>
<evidence type="ECO:0000256" key="5">
    <source>
        <dbReference type="ARBA" id="ARBA00023014"/>
    </source>
</evidence>
<proteinExistence type="inferred from homology"/>
<comment type="caution">
    <text evidence="7">The sequence shown here is derived from an EMBL/GenBank/DDBJ whole genome shotgun (WGS) entry which is preliminary data.</text>
</comment>
<comment type="similarity">
    <text evidence="1">Belongs to the complex I 24 kDa subunit family.</text>
</comment>
<evidence type="ECO:0000256" key="4">
    <source>
        <dbReference type="ARBA" id="ARBA00023004"/>
    </source>
</evidence>
<keyword evidence="3" id="KW-0479">Metal-binding</keyword>
<dbReference type="CDD" id="cd03064">
    <property type="entry name" value="TRX_Fd_NuoE"/>
    <property type="match status" value="1"/>
</dbReference>
<evidence type="ECO:0000256" key="1">
    <source>
        <dbReference type="ARBA" id="ARBA00010643"/>
    </source>
</evidence>
<comment type="cofactor">
    <cofactor evidence="6">
        <name>[2Fe-2S] cluster</name>
        <dbReference type="ChEBI" id="CHEBI:190135"/>
    </cofactor>
</comment>
<dbReference type="PANTHER" id="PTHR10371">
    <property type="entry name" value="NADH DEHYDROGENASE UBIQUINONE FLAVOPROTEIN 2, MITOCHONDRIAL"/>
    <property type="match status" value="1"/>
</dbReference>
<dbReference type="EMBL" id="JARRAG010000001">
    <property type="protein sequence ID" value="MDG3002812.1"/>
    <property type="molecule type" value="Genomic_DNA"/>
</dbReference>